<evidence type="ECO:0000259" key="5">
    <source>
        <dbReference type="Pfam" id="PF13359"/>
    </source>
</evidence>
<dbReference type="InterPro" id="IPR027806">
    <property type="entry name" value="HARBI1_dom"/>
</dbReference>
<evidence type="ECO:0000259" key="4">
    <source>
        <dbReference type="Pfam" id="PF12776"/>
    </source>
</evidence>
<dbReference type="Pfam" id="PF13359">
    <property type="entry name" value="DDE_Tnp_4"/>
    <property type="match status" value="1"/>
</dbReference>
<dbReference type="Pfam" id="PF12776">
    <property type="entry name" value="Myb_DNA-bind_3"/>
    <property type="match status" value="1"/>
</dbReference>
<dbReference type="InterPro" id="IPR024752">
    <property type="entry name" value="Myb/SANT-like_dom"/>
</dbReference>
<feature type="domain" description="DUF8040" evidence="6">
    <location>
        <begin position="306"/>
        <end position="398"/>
    </location>
</feature>
<keyword evidence="2" id="KW-0479">Metal-binding</keyword>
<dbReference type="InterPro" id="IPR058353">
    <property type="entry name" value="DUF8040"/>
</dbReference>
<organism evidence="7">
    <name type="scientific">Oryza sativa subsp. japonica</name>
    <name type="common">Rice</name>
    <dbReference type="NCBI Taxonomy" id="39947"/>
    <lineage>
        <taxon>Eukaryota</taxon>
        <taxon>Viridiplantae</taxon>
        <taxon>Streptophyta</taxon>
        <taxon>Embryophyta</taxon>
        <taxon>Tracheophyta</taxon>
        <taxon>Spermatophyta</taxon>
        <taxon>Magnoliopsida</taxon>
        <taxon>Liliopsida</taxon>
        <taxon>Poales</taxon>
        <taxon>Poaceae</taxon>
        <taxon>BOP clade</taxon>
        <taxon>Oryzoideae</taxon>
        <taxon>Oryzeae</taxon>
        <taxon>Oryzinae</taxon>
        <taxon>Oryza</taxon>
        <taxon>Oryza sativa</taxon>
    </lineage>
</organism>
<dbReference type="EMBL" id="DP000009">
    <property type="protein sequence ID" value="ABF99533.1"/>
    <property type="molecule type" value="Genomic_DNA"/>
</dbReference>
<accession>Q10BK1</accession>
<dbReference type="PANTHER" id="PTHR47069">
    <property type="match status" value="1"/>
</dbReference>
<evidence type="ECO:0000256" key="1">
    <source>
        <dbReference type="ARBA" id="ARBA00001968"/>
    </source>
</evidence>
<evidence type="ECO:0000256" key="3">
    <source>
        <dbReference type="SAM" id="MobiDB-lite"/>
    </source>
</evidence>
<comment type="cofactor">
    <cofactor evidence="1">
        <name>a divalent metal cation</name>
        <dbReference type="ChEBI" id="CHEBI:60240"/>
    </cofactor>
</comment>
<reference evidence="7" key="2">
    <citation type="submission" date="2006-06" db="EMBL/GenBank/DDBJ databases">
        <authorList>
            <person name="Buell R."/>
            <person name="Wing R.A."/>
            <person name="McCombie W.A."/>
            <person name="Ouyang S."/>
        </authorList>
    </citation>
    <scope>NUCLEOTIDE SEQUENCE</scope>
</reference>
<dbReference type="AlphaFoldDB" id="Q10BK1"/>
<feature type="region of interest" description="Disordered" evidence="3">
    <location>
        <begin position="134"/>
        <end position="187"/>
    </location>
</feature>
<proteinExistence type="predicted"/>
<feature type="compositionally biased region" description="Basic and acidic residues" evidence="3">
    <location>
        <begin position="169"/>
        <end position="178"/>
    </location>
</feature>
<evidence type="ECO:0000256" key="2">
    <source>
        <dbReference type="ARBA" id="ARBA00022723"/>
    </source>
</evidence>
<dbReference type="HOGENOM" id="CLU_092221_1_0_1"/>
<gene>
    <name evidence="7" type="ordered locus">LOC_Os03g60030</name>
</gene>
<name>Q10BK1_ORYSJ</name>
<feature type="domain" description="Myb/SANT-like" evidence="4">
    <location>
        <begin position="7"/>
        <end position="100"/>
    </location>
</feature>
<dbReference type="GO" id="GO:0046872">
    <property type="term" value="F:metal ion binding"/>
    <property type="evidence" value="ECO:0007669"/>
    <property type="project" value="UniProtKB-KW"/>
</dbReference>
<dbReference type="PANTHER" id="PTHR47069:SF8">
    <property type="entry name" value="MYB_SANT-LIKE DOMAIN-CONTAINING PROTEIN"/>
    <property type="match status" value="1"/>
</dbReference>
<dbReference type="Pfam" id="PF26138">
    <property type="entry name" value="DUF8040"/>
    <property type="match status" value="1"/>
</dbReference>
<sequence>MGGGHAYWDDRLTKIFLDICIAEKEKLNYNKKGLTKVGWQNVYRNFREQTCKNYDSKQLQNKFNTLKRQHSLWKKLKNKSGAGWDNNTGTIRCDDDWWEDRIEEDREAKQFRHKPLAHEDELTILFGSMDDVEDDRTPCGGSEDNCTPIPTGHVGLSEDNAGRSSVGREAQRAGKEQVVDSPPPKKTKNMEYYVERISESMLEKSRNESSVIRGEQEEVTELLLQYLPCRMSSSETSSSTSSSGTHFRDEWSTWWDMGAIVGVLAALASSSSGGCDVQDAPSQGQELTRHQWVHRNLPNSTVPWQELTGRQWVARNLANGNKCYLNFRLRPASFDLLHKTLVNNHGLKSTRQCDSIEALGMFLWACGTRQCQRQMSDRFGRSQDTVSRKFGEVLDALLPYAHTIIRPRDPSFRSVCPKLQQFSPYFDGCIGAIDGTYIPVSVIEHAHDDFINRKGFTSQNVLAVCDMDMRFTFVATGKRGAAHDMAVLREVLNNSDHFPHPPPGKYTGGETLCSPGS</sequence>
<evidence type="ECO:0000313" key="7">
    <source>
        <dbReference type="EMBL" id="ABF99533.1"/>
    </source>
</evidence>
<feature type="region of interest" description="Disordered" evidence="3">
    <location>
        <begin position="496"/>
        <end position="517"/>
    </location>
</feature>
<reference evidence="7" key="1">
    <citation type="journal article" date="2005" name="Genome Res.">
        <title>Sequence, annotation, and analysis of synteny between rice chromosome 3 and diverged grass species.</title>
        <authorList>
            <consortium name="Rice Chromosome 3 Sequencing Consortium"/>
            <person name="Buell C.R."/>
            <person name="Yuan Q."/>
            <person name="Ouyang S."/>
            <person name="Liu J."/>
            <person name="Zhu W."/>
            <person name="Wang A."/>
            <person name="Maiti R."/>
            <person name="Haas B."/>
            <person name="Wortman J."/>
            <person name="Pertea M."/>
            <person name="Jones K.M."/>
            <person name="Kim M."/>
            <person name="Overton L."/>
            <person name="Tsitrin T."/>
            <person name="Fadrosh D."/>
            <person name="Bera J."/>
            <person name="Weaver B."/>
            <person name="Jin S."/>
            <person name="Johri S."/>
            <person name="Reardon M."/>
            <person name="Webb K."/>
            <person name="Hill J."/>
            <person name="Moffat K."/>
            <person name="Tallon L."/>
            <person name="Van Aken S."/>
            <person name="Lewis M."/>
            <person name="Utterback T."/>
            <person name="Feldblyum T."/>
            <person name="Zismann V."/>
            <person name="Iobst S."/>
            <person name="Hsiao J."/>
            <person name="de Vazeille A.R."/>
            <person name="Salzberg S.L."/>
            <person name="White O."/>
            <person name="Fraser C."/>
            <person name="Yu Y."/>
            <person name="Kim H."/>
            <person name="Rambo T."/>
            <person name="Currie J."/>
            <person name="Collura K."/>
            <person name="Kernodle-Thompson S."/>
            <person name="Wei F."/>
            <person name="Kudrna K."/>
            <person name="Ammiraju J.S."/>
            <person name="Luo M."/>
            <person name="Goicoechea J.L."/>
            <person name="Wing R.A."/>
            <person name="Henry D."/>
            <person name="Oates R."/>
            <person name="Palmer M."/>
            <person name="Pries G."/>
            <person name="Saski C."/>
            <person name="Simmons J."/>
            <person name="Soderlund C."/>
            <person name="Nelson W."/>
            <person name="de la Bastide M."/>
            <person name="Spiegel L."/>
            <person name="Nascimento L."/>
            <person name="Huang E."/>
            <person name="Preston R."/>
            <person name="Zutavern T."/>
            <person name="Palmer L."/>
            <person name="O'Shaughnessy A."/>
            <person name="Dike S."/>
            <person name="McCombie W.R."/>
            <person name="Minx P."/>
            <person name="Cordum H."/>
            <person name="Wilson R."/>
            <person name="Jin W."/>
            <person name="Lee H.R."/>
            <person name="Jiang J."/>
            <person name="Jackson S."/>
        </authorList>
    </citation>
    <scope>NUCLEOTIDE SEQUENCE [LARGE SCALE GENOMIC DNA]</scope>
</reference>
<feature type="domain" description="DDE Tnp4" evidence="5">
    <location>
        <begin position="433"/>
        <end position="490"/>
    </location>
</feature>
<evidence type="ECO:0000259" key="6">
    <source>
        <dbReference type="Pfam" id="PF26138"/>
    </source>
</evidence>
<protein>
    <submittedName>
        <fullName evidence="7">Transposon protein, putative, CACTA, En/Spm sub-class</fullName>
    </submittedName>
</protein>